<evidence type="ECO:0000313" key="1">
    <source>
        <dbReference type="EMBL" id="MBD8085542.1"/>
    </source>
</evidence>
<dbReference type="Proteomes" id="UP000645007">
    <property type="component" value="Unassembled WGS sequence"/>
</dbReference>
<sequence length="63" mass="6886">MAIKDRLHIHDLSLDGQELRKQLIENFTIIGDAIDGLDKKQNNLTGTLGLSDEALNQLGGGEK</sequence>
<gene>
    <name evidence="1" type="ORF">HUK45_04660</name>
</gene>
<evidence type="ECO:0000313" key="2">
    <source>
        <dbReference type="Proteomes" id="UP000645007"/>
    </source>
</evidence>
<proteinExistence type="predicted"/>
<accession>A0ABR8ZJY9</accession>
<comment type="caution">
    <text evidence="1">The sequence shown here is derived from an EMBL/GenBank/DDBJ whole genome shotgun (WGS) entry which is preliminary data.</text>
</comment>
<organism evidence="1 2">
    <name type="scientific">Limosilactobacillus urinaemulieris</name>
    <dbReference type="NCBI Taxonomy" id="2742600"/>
    <lineage>
        <taxon>Bacteria</taxon>
        <taxon>Bacillati</taxon>
        <taxon>Bacillota</taxon>
        <taxon>Bacilli</taxon>
        <taxon>Lactobacillales</taxon>
        <taxon>Lactobacillaceae</taxon>
        <taxon>Limosilactobacillus</taxon>
    </lineage>
</organism>
<name>A0ABR8ZJY9_9LACO</name>
<reference evidence="1 2" key="1">
    <citation type="submission" date="2020-06" db="EMBL/GenBank/DDBJ databases">
        <title>Limosilactobacillus sp. nov.</title>
        <authorList>
            <person name="Ksiezarek M."/>
            <person name="Goncalves Ribeiro T."/>
            <person name="Rocha J."/>
            <person name="Grosso F."/>
            <person name="Peixe L."/>
        </authorList>
    </citation>
    <scope>NUCLEOTIDE SEQUENCE [LARGE SCALE GENOMIC DNA]</scope>
    <source>
        <strain evidence="2">c9Ua_26_M</strain>
    </source>
</reference>
<protein>
    <submittedName>
        <fullName evidence="1">Uncharacterized protein</fullName>
    </submittedName>
</protein>
<dbReference type="RefSeq" id="WP_102168127.1">
    <property type="nucleotide sequence ID" value="NZ_JABUXR010000007.1"/>
</dbReference>
<dbReference type="EMBL" id="JABUXR010000007">
    <property type="protein sequence ID" value="MBD8085542.1"/>
    <property type="molecule type" value="Genomic_DNA"/>
</dbReference>
<keyword evidence="2" id="KW-1185">Reference proteome</keyword>